<sequence>MQSDNTLIRAVDAVNASRAGRVYRPPASADSKMAPLAAAVATVNARRTRILGRSAVADAVATLNKQRQAAA</sequence>
<gene>
    <name evidence="1" type="ORF">BJ122_105106</name>
</gene>
<dbReference type="RefSeq" id="WP_110780256.1">
    <property type="nucleotide sequence ID" value="NZ_QJTI01000005.1"/>
</dbReference>
<comment type="caution">
    <text evidence="1">The sequence shown here is derived from an EMBL/GenBank/DDBJ whole genome shotgun (WGS) entry which is preliminary data.</text>
</comment>
<dbReference type="AlphaFoldDB" id="A0A318TVX9"/>
<proteinExistence type="predicted"/>
<dbReference type="Proteomes" id="UP000248148">
    <property type="component" value="Unassembled WGS sequence"/>
</dbReference>
<dbReference type="EMBL" id="QJTI01000005">
    <property type="protein sequence ID" value="PYF03849.1"/>
    <property type="molecule type" value="Genomic_DNA"/>
</dbReference>
<evidence type="ECO:0000313" key="2">
    <source>
        <dbReference type="Proteomes" id="UP000248148"/>
    </source>
</evidence>
<evidence type="ECO:0000313" key="1">
    <source>
        <dbReference type="EMBL" id="PYF03849.1"/>
    </source>
</evidence>
<keyword evidence="2" id="KW-1185">Reference proteome</keyword>
<name>A0A318TVX9_9BRAD</name>
<organism evidence="1 2">
    <name type="scientific">Rhodopseudomonas faecalis</name>
    <dbReference type="NCBI Taxonomy" id="99655"/>
    <lineage>
        <taxon>Bacteria</taxon>
        <taxon>Pseudomonadati</taxon>
        <taxon>Pseudomonadota</taxon>
        <taxon>Alphaproteobacteria</taxon>
        <taxon>Hyphomicrobiales</taxon>
        <taxon>Nitrobacteraceae</taxon>
        <taxon>Rhodopseudomonas</taxon>
    </lineage>
</organism>
<protein>
    <submittedName>
        <fullName evidence="1">Uncharacterized protein</fullName>
    </submittedName>
</protein>
<reference evidence="1 2" key="1">
    <citation type="submission" date="2018-06" db="EMBL/GenBank/DDBJ databases">
        <title>Genomic Encyclopedia of Archaeal and Bacterial Type Strains, Phase II (KMG-II): from individual species to whole genera.</title>
        <authorList>
            <person name="Goeker M."/>
        </authorList>
    </citation>
    <scope>NUCLEOTIDE SEQUENCE [LARGE SCALE GENOMIC DNA]</scope>
    <source>
        <strain evidence="1 2">JCM 11668</strain>
    </source>
</reference>
<accession>A0A318TVX9</accession>